<feature type="binding site" evidence="4">
    <location>
        <begin position="7"/>
        <end position="11"/>
    </location>
    <ligand>
        <name>ATP</name>
        <dbReference type="ChEBI" id="CHEBI:30616"/>
    </ligand>
</feature>
<keyword evidence="3 4" id="KW-0067">ATP-binding</keyword>
<dbReference type="RefSeq" id="WP_187333523.1">
    <property type="nucleotide sequence ID" value="NZ_CP060490.1"/>
</dbReference>
<evidence type="ECO:0000313" key="6">
    <source>
        <dbReference type="EMBL" id="QNL45004.1"/>
    </source>
</evidence>
<dbReference type="InterPro" id="IPR002698">
    <property type="entry name" value="FTHF_cligase"/>
</dbReference>
<evidence type="ECO:0000256" key="3">
    <source>
        <dbReference type="ARBA" id="ARBA00022840"/>
    </source>
</evidence>
<proteinExistence type="inferred from homology"/>
<keyword evidence="5" id="KW-0460">Magnesium</keyword>
<dbReference type="InterPro" id="IPR024185">
    <property type="entry name" value="FTHF_cligase-like_sf"/>
</dbReference>
<dbReference type="Pfam" id="PF01812">
    <property type="entry name" value="5-FTHF_cyc-lig"/>
    <property type="match status" value="1"/>
</dbReference>
<evidence type="ECO:0000256" key="2">
    <source>
        <dbReference type="ARBA" id="ARBA00022741"/>
    </source>
</evidence>
<dbReference type="NCBIfam" id="TIGR02727">
    <property type="entry name" value="MTHFS_bact"/>
    <property type="match status" value="1"/>
</dbReference>
<dbReference type="PANTHER" id="PTHR23407:SF1">
    <property type="entry name" value="5-FORMYLTETRAHYDROFOLATE CYCLO-LIGASE"/>
    <property type="match status" value="1"/>
</dbReference>
<comment type="similarity">
    <text evidence="1 5">Belongs to the 5-formyltetrahydrofolate cyclo-ligase family.</text>
</comment>
<comment type="cofactor">
    <cofactor evidence="5">
        <name>Mg(2+)</name>
        <dbReference type="ChEBI" id="CHEBI:18420"/>
    </cofactor>
</comment>
<keyword evidence="6" id="KW-0436">Ligase</keyword>
<dbReference type="GO" id="GO:0005524">
    <property type="term" value="F:ATP binding"/>
    <property type="evidence" value="ECO:0007669"/>
    <property type="project" value="UniProtKB-KW"/>
</dbReference>
<reference evidence="6 7" key="1">
    <citation type="submission" date="2020-08" db="EMBL/GenBank/DDBJ databases">
        <authorList>
            <person name="Liu C."/>
            <person name="Sun Q."/>
        </authorList>
    </citation>
    <scope>NUCLEOTIDE SEQUENCE [LARGE SCALE GENOMIC DNA]</scope>
    <source>
        <strain evidence="6 7">NSJ-62</strain>
    </source>
</reference>
<name>A0A7G9B623_9FIRM</name>
<dbReference type="InterPro" id="IPR037171">
    <property type="entry name" value="NagB/RpiA_transferase-like"/>
</dbReference>
<evidence type="ECO:0000256" key="4">
    <source>
        <dbReference type="PIRSR" id="PIRSR006806-1"/>
    </source>
</evidence>
<dbReference type="SUPFAM" id="SSF100950">
    <property type="entry name" value="NagB/RpiA/CoA transferase-like"/>
    <property type="match status" value="1"/>
</dbReference>
<feature type="binding site" evidence="4">
    <location>
        <position position="53"/>
    </location>
    <ligand>
        <name>substrate</name>
    </ligand>
</feature>
<evidence type="ECO:0000313" key="7">
    <source>
        <dbReference type="Proteomes" id="UP000515960"/>
    </source>
</evidence>
<dbReference type="GO" id="GO:0046872">
    <property type="term" value="F:metal ion binding"/>
    <property type="evidence" value="ECO:0007669"/>
    <property type="project" value="UniProtKB-KW"/>
</dbReference>
<dbReference type="AlphaFoldDB" id="A0A7G9B623"/>
<feature type="binding site" evidence="4">
    <location>
        <begin position="135"/>
        <end position="143"/>
    </location>
    <ligand>
        <name>ATP</name>
        <dbReference type="ChEBI" id="CHEBI:30616"/>
    </ligand>
</feature>
<dbReference type="PANTHER" id="PTHR23407">
    <property type="entry name" value="ATPASE INHIBITOR/5-FORMYLTETRAHYDROFOLATE CYCLO-LIGASE"/>
    <property type="match status" value="1"/>
</dbReference>
<dbReference type="EMBL" id="CP060490">
    <property type="protein sequence ID" value="QNL45004.1"/>
    <property type="molecule type" value="Genomic_DNA"/>
</dbReference>
<gene>
    <name evidence="6" type="ORF">H8790_02900</name>
</gene>
<evidence type="ECO:0000256" key="1">
    <source>
        <dbReference type="ARBA" id="ARBA00010638"/>
    </source>
</evidence>
<dbReference type="Gene3D" id="3.40.50.10420">
    <property type="entry name" value="NagB/RpiA/CoA transferase-like"/>
    <property type="match status" value="1"/>
</dbReference>
<protein>
    <recommendedName>
        <fullName evidence="5">5-formyltetrahydrofolate cyclo-ligase</fullName>
        <ecNumber evidence="5">6.3.3.2</ecNumber>
    </recommendedName>
</protein>
<accession>A0A7G9B623</accession>
<dbReference type="GO" id="GO:0035999">
    <property type="term" value="P:tetrahydrofolate interconversion"/>
    <property type="evidence" value="ECO:0007669"/>
    <property type="project" value="TreeGrafter"/>
</dbReference>
<dbReference type="Proteomes" id="UP000515960">
    <property type="component" value="Chromosome"/>
</dbReference>
<keyword evidence="2 4" id="KW-0547">Nucleotide-binding</keyword>
<keyword evidence="5" id="KW-0479">Metal-binding</keyword>
<sequence length="193" mass="22033">MEIAEEKKALRREVRMAERAIPLEEKLRSDERILTRLRTLSEYQNADTVFCFVGTPHEIDTRPILLDVLSSGRRLCVPRCLAGHRMEPVVIRSLDDLSPGAYDILEPVASCQVLQSDEVDFTVVPCLSCDRSGHRLGRGGGYYDRFLANYRGRAAMVCRESLMRRRIPADLYDQTIEILVTDAQIYHCRTDGM</sequence>
<dbReference type="PIRSF" id="PIRSF006806">
    <property type="entry name" value="FTHF_cligase"/>
    <property type="match status" value="1"/>
</dbReference>
<keyword evidence="7" id="KW-1185">Reference proteome</keyword>
<feature type="binding site" evidence="4">
    <location>
        <position position="58"/>
    </location>
    <ligand>
        <name>substrate</name>
    </ligand>
</feature>
<evidence type="ECO:0000256" key="5">
    <source>
        <dbReference type="RuleBase" id="RU361279"/>
    </source>
</evidence>
<dbReference type="GO" id="GO:0009396">
    <property type="term" value="P:folic acid-containing compound biosynthetic process"/>
    <property type="evidence" value="ECO:0007669"/>
    <property type="project" value="TreeGrafter"/>
</dbReference>
<comment type="catalytic activity">
    <reaction evidence="5">
        <text>(6S)-5-formyl-5,6,7,8-tetrahydrofolate + ATP = (6R)-5,10-methenyltetrahydrofolate + ADP + phosphate</text>
        <dbReference type="Rhea" id="RHEA:10488"/>
        <dbReference type="ChEBI" id="CHEBI:30616"/>
        <dbReference type="ChEBI" id="CHEBI:43474"/>
        <dbReference type="ChEBI" id="CHEBI:57455"/>
        <dbReference type="ChEBI" id="CHEBI:57457"/>
        <dbReference type="ChEBI" id="CHEBI:456216"/>
        <dbReference type="EC" id="6.3.3.2"/>
    </reaction>
</comment>
<dbReference type="EC" id="6.3.3.2" evidence="5"/>
<organism evidence="6 7">
    <name type="scientific">Oscillibacter hominis</name>
    <dbReference type="NCBI Taxonomy" id="2763056"/>
    <lineage>
        <taxon>Bacteria</taxon>
        <taxon>Bacillati</taxon>
        <taxon>Bacillota</taxon>
        <taxon>Clostridia</taxon>
        <taxon>Eubacteriales</taxon>
        <taxon>Oscillospiraceae</taxon>
        <taxon>Oscillibacter</taxon>
    </lineage>
</organism>
<dbReference type="GO" id="GO:0030272">
    <property type="term" value="F:5-formyltetrahydrofolate cyclo-ligase activity"/>
    <property type="evidence" value="ECO:0007669"/>
    <property type="project" value="UniProtKB-EC"/>
</dbReference>
<dbReference type="KEGG" id="ohi:H8790_02900"/>